<keyword evidence="2" id="KW-1185">Reference proteome</keyword>
<name>A0ABQ2P6H5_9NEIS</name>
<organism evidence="1 2">
    <name type="scientific">Silvimonas iriomotensis</name>
    <dbReference type="NCBI Taxonomy" id="449662"/>
    <lineage>
        <taxon>Bacteria</taxon>
        <taxon>Pseudomonadati</taxon>
        <taxon>Pseudomonadota</taxon>
        <taxon>Betaproteobacteria</taxon>
        <taxon>Neisseriales</taxon>
        <taxon>Chitinibacteraceae</taxon>
        <taxon>Silvimonas</taxon>
    </lineage>
</organism>
<accession>A0ABQ2P6H5</accession>
<comment type="caution">
    <text evidence="1">The sequence shown here is derived from an EMBL/GenBank/DDBJ whole genome shotgun (WGS) entry which is preliminary data.</text>
</comment>
<protein>
    <submittedName>
        <fullName evidence="1">Uncharacterized protein</fullName>
    </submittedName>
</protein>
<dbReference type="Proteomes" id="UP000637267">
    <property type="component" value="Unassembled WGS sequence"/>
</dbReference>
<gene>
    <name evidence="1" type="ORF">GCM10010970_10460</name>
</gene>
<sequence length="67" mass="7275">MHTAPGLASGQFFMAAHDCRLPRTLSRLLSRLRQRPACVALKPAACVRLILACLLLSDGLDINLTDT</sequence>
<proteinExistence type="predicted"/>
<evidence type="ECO:0000313" key="2">
    <source>
        <dbReference type="Proteomes" id="UP000637267"/>
    </source>
</evidence>
<reference evidence="2" key="1">
    <citation type="journal article" date="2019" name="Int. J. Syst. Evol. Microbiol.">
        <title>The Global Catalogue of Microorganisms (GCM) 10K type strain sequencing project: providing services to taxonomists for standard genome sequencing and annotation.</title>
        <authorList>
            <consortium name="The Broad Institute Genomics Platform"/>
            <consortium name="The Broad Institute Genome Sequencing Center for Infectious Disease"/>
            <person name="Wu L."/>
            <person name="Ma J."/>
        </authorList>
    </citation>
    <scope>NUCLEOTIDE SEQUENCE [LARGE SCALE GENOMIC DNA]</scope>
    <source>
        <strain evidence="2">CGMCC 1.8859</strain>
    </source>
</reference>
<evidence type="ECO:0000313" key="1">
    <source>
        <dbReference type="EMBL" id="GGP19407.1"/>
    </source>
</evidence>
<dbReference type="EMBL" id="BMLX01000001">
    <property type="protein sequence ID" value="GGP19407.1"/>
    <property type="molecule type" value="Genomic_DNA"/>
</dbReference>